<feature type="chain" id="PRO_5003447526" description="Single domain-containing protein" evidence="1">
    <location>
        <begin position="22"/>
        <end position="100"/>
    </location>
</feature>
<dbReference type="AlphaFoldDB" id="G3MPS5"/>
<accession>G3MPS5</accession>
<evidence type="ECO:0008006" key="3">
    <source>
        <dbReference type="Google" id="ProtNLM"/>
    </source>
</evidence>
<keyword evidence="1" id="KW-0732">Signal</keyword>
<protein>
    <recommendedName>
        <fullName evidence="3">Single domain-containing protein</fullName>
    </recommendedName>
</protein>
<name>G3MPS5_AMBMU</name>
<sequence length="100" mass="11264">MMQLMVLSFAVLLHSMGATHAEVFNSTGSLVFVNGTCWYNGLKIDDDTYQSFKKPCSQLWCSASKGYLTFYGCMRPLEKPYCGVPVDQVYPKCCSYTRTC</sequence>
<feature type="signal peptide" evidence="1">
    <location>
        <begin position="1"/>
        <end position="21"/>
    </location>
</feature>
<organism evidence="2">
    <name type="scientific">Amblyomma maculatum</name>
    <name type="common">Gulf Coast tick</name>
    <dbReference type="NCBI Taxonomy" id="34609"/>
    <lineage>
        <taxon>Eukaryota</taxon>
        <taxon>Metazoa</taxon>
        <taxon>Ecdysozoa</taxon>
        <taxon>Arthropoda</taxon>
        <taxon>Chelicerata</taxon>
        <taxon>Arachnida</taxon>
        <taxon>Acari</taxon>
        <taxon>Parasitiformes</taxon>
        <taxon>Ixodida</taxon>
        <taxon>Ixodoidea</taxon>
        <taxon>Ixodidae</taxon>
        <taxon>Amblyomminae</taxon>
        <taxon>Amblyomma</taxon>
    </lineage>
</organism>
<evidence type="ECO:0000256" key="1">
    <source>
        <dbReference type="SAM" id="SignalP"/>
    </source>
</evidence>
<dbReference type="EMBL" id="JO843876">
    <property type="protein sequence ID" value="AEO35493.1"/>
    <property type="molecule type" value="mRNA"/>
</dbReference>
<evidence type="ECO:0000313" key="2">
    <source>
        <dbReference type="EMBL" id="AEO35493.1"/>
    </source>
</evidence>
<reference evidence="2" key="1">
    <citation type="journal article" date="2011" name="PLoS ONE">
        <title>A deep insight into the sialotranscriptome of the gulf coast tick, Amblyomma maculatum.</title>
        <authorList>
            <person name="Karim S."/>
            <person name="Singh P."/>
            <person name="Ribeiro J.M."/>
        </authorList>
    </citation>
    <scope>NUCLEOTIDE SEQUENCE</scope>
    <source>
        <tissue evidence="2">Salivary gland</tissue>
    </source>
</reference>
<proteinExistence type="evidence at transcript level"/>